<accession>A0A916Z7D0</accession>
<comment type="caution">
    <text evidence="5">The sequence shown here is derived from an EMBL/GenBank/DDBJ whole genome shotgun (WGS) entry which is preliminary data.</text>
</comment>
<dbReference type="InterPro" id="IPR037923">
    <property type="entry name" value="HTH-like"/>
</dbReference>
<evidence type="ECO:0000313" key="5">
    <source>
        <dbReference type="EMBL" id="GGD79742.1"/>
    </source>
</evidence>
<dbReference type="PROSITE" id="PS00041">
    <property type="entry name" value="HTH_ARAC_FAMILY_1"/>
    <property type="match status" value="1"/>
</dbReference>
<dbReference type="Proteomes" id="UP000612456">
    <property type="component" value="Unassembled WGS sequence"/>
</dbReference>
<evidence type="ECO:0000313" key="6">
    <source>
        <dbReference type="Proteomes" id="UP000612456"/>
    </source>
</evidence>
<sequence length="271" mass="30823">MDKNHSLFSSGQAAFADCGSIVYSPGGRYGPRFQNDVQLVLLHTGQMDIRVNGSSHTVMPGHVILLKPGYEEYFEFAKENDTWHRWIAIRVENLTDQQFEALSRLPFQLPISAELNKLTDIMSELKTFAPLDGSLIRHLGLAALHLYASEHLRHYGSAQIQLSVNAAKKIIHERYAEDWSLNGLARCVNVAPEHLVRLFRQHDNTTPIKYLWSFRVRQAIDLLTHTGLSISEIAERCGFKTAVHFSRCVRERMGKSPSDIRKAAWQNTNEI</sequence>
<feature type="domain" description="HTH araC/xylS-type" evidence="4">
    <location>
        <begin position="165"/>
        <end position="263"/>
    </location>
</feature>
<dbReference type="InterPro" id="IPR018060">
    <property type="entry name" value="HTH_AraC"/>
</dbReference>
<dbReference type="SMART" id="SM00342">
    <property type="entry name" value="HTH_ARAC"/>
    <property type="match status" value="1"/>
</dbReference>
<keyword evidence="3" id="KW-0804">Transcription</keyword>
<gene>
    <name evidence="5" type="ORF">GCM10010911_42280</name>
</gene>
<dbReference type="SUPFAM" id="SSF51215">
    <property type="entry name" value="Regulatory protein AraC"/>
    <property type="match status" value="1"/>
</dbReference>
<dbReference type="PANTHER" id="PTHR43280:SF2">
    <property type="entry name" value="HTH-TYPE TRANSCRIPTIONAL REGULATOR EXSA"/>
    <property type="match status" value="1"/>
</dbReference>
<dbReference type="InterPro" id="IPR009057">
    <property type="entry name" value="Homeodomain-like_sf"/>
</dbReference>
<proteinExistence type="predicted"/>
<dbReference type="PANTHER" id="PTHR43280">
    <property type="entry name" value="ARAC-FAMILY TRANSCRIPTIONAL REGULATOR"/>
    <property type="match status" value="1"/>
</dbReference>
<dbReference type="RefSeq" id="WP_188994633.1">
    <property type="nucleotide sequence ID" value="NZ_BMHP01000003.1"/>
</dbReference>
<dbReference type="Pfam" id="PF02311">
    <property type="entry name" value="AraC_binding"/>
    <property type="match status" value="1"/>
</dbReference>
<dbReference type="Gene3D" id="1.10.10.60">
    <property type="entry name" value="Homeodomain-like"/>
    <property type="match status" value="1"/>
</dbReference>
<dbReference type="InterPro" id="IPR018062">
    <property type="entry name" value="HTH_AraC-typ_CS"/>
</dbReference>
<organism evidence="5 6">
    <name type="scientific">Paenibacillus nasutitermitis</name>
    <dbReference type="NCBI Taxonomy" id="1652958"/>
    <lineage>
        <taxon>Bacteria</taxon>
        <taxon>Bacillati</taxon>
        <taxon>Bacillota</taxon>
        <taxon>Bacilli</taxon>
        <taxon>Bacillales</taxon>
        <taxon>Paenibacillaceae</taxon>
        <taxon>Paenibacillus</taxon>
    </lineage>
</organism>
<dbReference type="GO" id="GO:0043565">
    <property type="term" value="F:sequence-specific DNA binding"/>
    <property type="evidence" value="ECO:0007669"/>
    <property type="project" value="InterPro"/>
</dbReference>
<keyword evidence="6" id="KW-1185">Reference proteome</keyword>
<protein>
    <submittedName>
        <fullName evidence="5">AraC family transcriptional regulator</fullName>
    </submittedName>
</protein>
<dbReference type="GO" id="GO:0003700">
    <property type="term" value="F:DNA-binding transcription factor activity"/>
    <property type="evidence" value="ECO:0007669"/>
    <property type="project" value="InterPro"/>
</dbReference>
<evidence type="ECO:0000256" key="2">
    <source>
        <dbReference type="ARBA" id="ARBA00023125"/>
    </source>
</evidence>
<keyword evidence="2" id="KW-0238">DNA-binding</keyword>
<evidence type="ECO:0000259" key="4">
    <source>
        <dbReference type="PROSITE" id="PS01124"/>
    </source>
</evidence>
<dbReference type="SUPFAM" id="SSF46689">
    <property type="entry name" value="Homeodomain-like"/>
    <property type="match status" value="2"/>
</dbReference>
<dbReference type="EMBL" id="BMHP01000003">
    <property type="protein sequence ID" value="GGD79742.1"/>
    <property type="molecule type" value="Genomic_DNA"/>
</dbReference>
<reference evidence="5" key="1">
    <citation type="journal article" date="2014" name="Int. J. Syst. Evol. Microbiol.">
        <title>Complete genome sequence of Corynebacterium casei LMG S-19264T (=DSM 44701T), isolated from a smear-ripened cheese.</title>
        <authorList>
            <consortium name="US DOE Joint Genome Institute (JGI-PGF)"/>
            <person name="Walter F."/>
            <person name="Albersmeier A."/>
            <person name="Kalinowski J."/>
            <person name="Ruckert C."/>
        </authorList>
    </citation>
    <scope>NUCLEOTIDE SEQUENCE</scope>
    <source>
        <strain evidence="5">CGMCC 1.15178</strain>
    </source>
</reference>
<evidence type="ECO:0000256" key="3">
    <source>
        <dbReference type="ARBA" id="ARBA00023163"/>
    </source>
</evidence>
<keyword evidence="1" id="KW-0805">Transcription regulation</keyword>
<reference evidence="5" key="2">
    <citation type="submission" date="2020-09" db="EMBL/GenBank/DDBJ databases">
        <authorList>
            <person name="Sun Q."/>
            <person name="Zhou Y."/>
        </authorList>
    </citation>
    <scope>NUCLEOTIDE SEQUENCE</scope>
    <source>
        <strain evidence="5">CGMCC 1.15178</strain>
    </source>
</reference>
<dbReference type="AlphaFoldDB" id="A0A916Z7D0"/>
<name>A0A916Z7D0_9BACL</name>
<dbReference type="InterPro" id="IPR003313">
    <property type="entry name" value="AraC-bd"/>
</dbReference>
<evidence type="ECO:0000256" key="1">
    <source>
        <dbReference type="ARBA" id="ARBA00023015"/>
    </source>
</evidence>
<dbReference type="PROSITE" id="PS01124">
    <property type="entry name" value="HTH_ARAC_FAMILY_2"/>
    <property type="match status" value="1"/>
</dbReference>
<dbReference type="Pfam" id="PF12833">
    <property type="entry name" value="HTH_18"/>
    <property type="match status" value="1"/>
</dbReference>